<dbReference type="Proteomes" id="UP000242313">
    <property type="component" value="Unassembled WGS sequence"/>
</dbReference>
<organism evidence="1 2">
    <name type="scientific">Pseudomonas abyssi</name>
    <dbReference type="NCBI Taxonomy" id="170540"/>
    <lineage>
        <taxon>Bacteria</taxon>
        <taxon>Pseudomonadati</taxon>
        <taxon>Pseudomonadota</taxon>
        <taxon>Gammaproteobacteria</taxon>
        <taxon>Pseudomonadales</taxon>
        <taxon>Pseudomonadaceae</taxon>
        <taxon>Pseudomonas</taxon>
    </lineage>
</organism>
<proteinExistence type="predicted"/>
<reference evidence="1 2" key="1">
    <citation type="submission" date="2017-09" db="EMBL/GenBank/DDBJ databases">
        <title>Pseudomonas abyssi sp. nov. isolated from Abyssopelagic Water.</title>
        <authorList>
            <person name="Wei Y."/>
        </authorList>
    </citation>
    <scope>NUCLEOTIDE SEQUENCE [LARGE SCALE GENOMIC DNA]</scope>
    <source>
        <strain evidence="1 2">MT5</strain>
    </source>
</reference>
<evidence type="ECO:0000313" key="1">
    <source>
        <dbReference type="EMBL" id="PBK05916.1"/>
    </source>
</evidence>
<dbReference type="EMBL" id="NTMR01000002">
    <property type="protein sequence ID" value="PBK05916.1"/>
    <property type="molecule type" value="Genomic_DNA"/>
</dbReference>
<sequence length="266" mass="29846">MIKVEFTGLRDRLMTLDRLEREQLPFAAALALTRTAQAVAGALRDEIAVSFDRPTRASLNSPFIEPATKDKLTAKVWINDGRVSEYRQQQARLTGGVVSKWGEGRAAIRWLEPQIYGGGRNHKGIERVLQRRGVIGPGQFVMPGEGAPLDQYGNIKRGQLTRILSGAKLWGEEGFTANRTDSKRSRAKRGERYFVMRRGREAIGVAERKRYGQGSRNAVQMVLVFGRSPQYTKRLDFFEVANSVANDALPIEFEKALAQAIATRRR</sequence>
<keyword evidence="2" id="KW-1185">Reference proteome</keyword>
<comment type="caution">
    <text evidence="1">The sequence shown here is derived from an EMBL/GenBank/DDBJ whole genome shotgun (WGS) entry which is preliminary data.</text>
</comment>
<dbReference type="AlphaFoldDB" id="A0A2A3MM82"/>
<protein>
    <submittedName>
        <fullName evidence="1">Uncharacterized protein</fullName>
    </submittedName>
</protein>
<name>A0A2A3MM82_9PSED</name>
<gene>
    <name evidence="1" type="ORF">CNQ84_00615</name>
</gene>
<dbReference type="RefSeq" id="WP_096002992.1">
    <property type="nucleotide sequence ID" value="NZ_NTMR01000002.1"/>
</dbReference>
<accession>A0A2A3MM82</accession>
<evidence type="ECO:0000313" key="2">
    <source>
        <dbReference type="Proteomes" id="UP000242313"/>
    </source>
</evidence>